<proteinExistence type="predicted"/>
<keyword evidence="2" id="KW-1185">Reference proteome</keyword>
<comment type="caution">
    <text evidence="1">The sequence shown here is derived from an EMBL/GenBank/DDBJ whole genome shotgun (WGS) entry which is preliminary data.</text>
</comment>
<evidence type="ECO:0000313" key="2">
    <source>
        <dbReference type="Proteomes" id="UP000280271"/>
    </source>
</evidence>
<organism evidence="1 2">
    <name type="scientific">Acinetobacter chengduensis</name>
    <dbReference type="NCBI Taxonomy" id="2420890"/>
    <lineage>
        <taxon>Bacteria</taxon>
        <taxon>Pseudomonadati</taxon>
        <taxon>Pseudomonadota</taxon>
        <taxon>Gammaproteobacteria</taxon>
        <taxon>Moraxellales</taxon>
        <taxon>Moraxellaceae</taxon>
        <taxon>Acinetobacter</taxon>
    </lineage>
</organism>
<evidence type="ECO:0000313" key="1">
    <source>
        <dbReference type="EMBL" id="RLL24066.1"/>
    </source>
</evidence>
<sequence length="64" mass="7903">MLRVKYARFFMRMTVYLRVQFQLGHIAHYFKKMRKIFNKLQQDIAVFLIVKTVEINFFIGENDR</sequence>
<dbReference type="EMBL" id="RCHC01000002">
    <property type="protein sequence ID" value="RLL24066.1"/>
    <property type="molecule type" value="Genomic_DNA"/>
</dbReference>
<accession>A0ABX9TZN0</accession>
<protein>
    <submittedName>
        <fullName evidence="1">Uncharacterized protein</fullName>
    </submittedName>
</protein>
<reference evidence="1 2" key="1">
    <citation type="submission" date="2018-09" db="EMBL/GenBank/DDBJ databases">
        <title>The draft genome of Acinetobacter sp. strains.</title>
        <authorList>
            <person name="Qin J."/>
            <person name="Feng Y."/>
            <person name="Zong Z."/>
        </authorList>
    </citation>
    <scope>NUCLEOTIDE SEQUENCE [LARGE SCALE GENOMIC DNA]</scope>
    <source>
        <strain evidence="1 2">WCHAc060005</strain>
    </source>
</reference>
<gene>
    <name evidence="1" type="ORF">D9K81_02800</name>
</gene>
<dbReference type="Proteomes" id="UP000280271">
    <property type="component" value="Unassembled WGS sequence"/>
</dbReference>
<name>A0ABX9TZN0_9GAMM</name>